<organism evidence="1">
    <name type="scientific">Amphimedon queenslandica</name>
    <name type="common">Sponge</name>
    <dbReference type="NCBI Taxonomy" id="400682"/>
    <lineage>
        <taxon>Eukaryota</taxon>
        <taxon>Metazoa</taxon>
        <taxon>Porifera</taxon>
        <taxon>Demospongiae</taxon>
        <taxon>Heteroscleromorpha</taxon>
        <taxon>Haplosclerida</taxon>
        <taxon>Niphatidae</taxon>
        <taxon>Amphimedon</taxon>
    </lineage>
</organism>
<reference evidence="1" key="1">
    <citation type="submission" date="2017-05" db="UniProtKB">
        <authorList>
            <consortium name="EnsemblMetazoa"/>
        </authorList>
    </citation>
    <scope>IDENTIFICATION</scope>
</reference>
<dbReference type="InParanoid" id="A0A1X7SZE1"/>
<evidence type="ECO:0000313" key="1">
    <source>
        <dbReference type="EnsemblMetazoa" id="Aqu2.1.07544_001"/>
    </source>
</evidence>
<dbReference type="EnsemblMetazoa" id="Aqu2.1.07544_001">
    <property type="protein sequence ID" value="Aqu2.1.07544_001"/>
    <property type="gene ID" value="Aqu2.1.07544"/>
</dbReference>
<proteinExistence type="predicted"/>
<protein>
    <submittedName>
        <fullName evidence="1">Uncharacterized protein</fullName>
    </submittedName>
</protein>
<accession>A0A1X7SZE1</accession>
<name>A0A1X7SZE1_AMPQE</name>
<sequence>MMLAHFLYRSLGQELSQSSTSQRHSDL</sequence>
<dbReference type="AlphaFoldDB" id="A0A1X7SZE1"/>